<dbReference type="InterPro" id="IPR000594">
    <property type="entry name" value="ThiF_NAD_FAD-bd"/>
</dbReference>
<sequence length="246" mass="26696">MEEFFMAHWLDRTELLIGAQALQRLGKARVAVIGLGGVGGACAEAICRAGVGSLLVMDHDEVDITNCNRQLFATTQTVGMDKCRAAADRLLSINPALDLISLPQFYSEETREELFGFCPDFVIDAIDTVTSKLDLAQACRERDIPLVMCMGTGNRLDPTAFRTGTIEDTAGCGCALARVMRRELKRRGITGQPVVYSVEPPLKRVAQDSPQGRHSPASISFCPPAAGYALASYVINQLVQHNHKGD</sequence>
<protein>
    <submittedName>
        <fullName evidence="2">ThiF family protein</fullName>
    </submittedName>
</protein>
<dbReference type="PANTHER" id="PTHR43267:SF1">
    <property type="entry name" value="TRNA THREONYLCARBAMOYLADENOSINE DEHYDRATASE"/>
    <property type="match status" value="1"/>
</dbReference>
<dbReference type="Pfam" id="PF00899">
    <property type="entry name" value="ThiF"/>
    <property type="match status" value="1"/>
</dbReference>
<dbReference type="STRING" id="537013.CLOSTMETH_01114"/>
<dbReference type="GO" id="GO:0061504">
    <property type="term" value="P:cyclic threonylcarbamoyladenosine biosynthetic process"/>
    <property type="evidence" value="ECO:0007669"/>
    <property type="project" value="TreeGrafter"/>
</dbReference>
<feature type="domain" description="THIF-type NAD/FAD binding fold" evidence="1">
    <location>
        <begin position="16"/>
        <end position="241"/>
    </location>
</feature>
<evidence type="ECO:0000259" key="1">
    <source>
        <dbReference type="Pfam" id="PF00899"/>
    </source>
</evidence>
<name>C0EB96_9FIRM</name>
<reference evidence="2 3" key="2">
    <citation type="submission" date="2009-02" db="EMBL/GenBank/DDBJ databases">
        <title>Draft genome sequence of Clostridium methylpentosum (DSM 5476).</title>
        <authorList>
            <person name="Sudarsanam P."/>
            <person name="Ley R."/>
            <person name="Guruge J."/>
            <person name="Turnbaugh P.J."/>
            <person name="Mahowald M."/>
            <person name="Liep D."/>
            <person name="Gordon J."/>
        </authorList>
    </citation>
    <scope>NUCLEOTIDE SEQUENCE [LARGE SCALE GENOMIC DNA]</scope>
    <source>
        <strain evidence="2 3">DSM 5476</strain>
    </source>
</reference>
<evidence type="ECO:0000313" key="3">
    <source>
        <dbReference type="Proteomes" id="UP000003340"/>
    </source>
</evidence>
<dbReference type="EMBL" id="ACEC01000040">
    <property type="protein sequence ID" value="EEG31316.1"/>
    <property type="molecule type" value="Genomic_DNA"/>
</dbReference>
<proteinExistence type="predicted"/>
<comment type="caution">
    <text evidence="2">The sequence shown here is derived from an EMBL/GenBank/DDBJ whole genome shotgun (WGS) entry which is preliminary data.</text>
</comment>
<dbReference type="Proteomes" id="UP000003340">
    <property type="component" value="Unassembled WGS sequence"/>
</dbReference>
<dbReference type="CDD" id="cd00755">
    <property type="entry name" value="YgdL_like"/>
    <property type="match status" value="1"/>
</dbReference>
<dbReference type="Gene3D" id="3.40.50.720">
    <property type="entry name" value="NAD(P)-binding Rossmann-like Domain"/>
    <property type="match status" value="1"/>
</dbReference>
<dbReference type="InterPro" id="IPR035985">
    <property type="entry name" value="Ubiquitin-activating_enz"/>
</dbReference>
<dbReference type="PANTHER" id="PTHR43267">
    <property type="entry name" value="TRNA THREONYLCARBAMOYLADENOSINE DEHYDRATASE"/>
    <property type="match status" value="1"/>
</dbReference>
<keyword evidence="3" id="KW-1185">Reference proteome</keyword>
<dbReference type="SUPFAM" id="SSF69572">
    <property type="entry name" value="Activating enzymes of the ubiquitin-like proteins"/>
    <property type="match status" value="1"/>
</dbReference>
<accession>C0EB96</accession>
<evidence type="ECO:0000313" key="2">
    <source>
        <dbReference type="EMBL" id="EEG31316.1"/>
    </source>
</evidence>
<reference evidence="2 3" key="1">
    <citation type="submission" date="2009-01" db="EMBL/GenBank/DDBJ databases">
        <authorList>
            <person name="Fulton L."/>
            <person name="Clifton S."/>
            <person name="Fulton B."/>
            <person name="Xu J."/>
            <person name="Minx P."/>
            <person name="Pepin K.H."/>
            <person name="Johnson M."/>
            <person name="Bhonagiri V."/>
            <person name="Nash W.E."/>
            <person name="Mardis E.R."/>
            <person name="Wilson R.K."/>
        </authorList>
    </citation>
    <scope>NUCLEOTIDE SEQUENCE [LARGE SCALE GENOMIC DNA]</scope>
    <source>
        <strain evidence="2 3">DSM 5476</strain>
    </source>
</reference>
<dbReference type="AlphaFoldDB" id="C0EB96"/>
<dbReference type="GO" id="GO:0061503">
    <property type="term" value="F:tRNA threonylcarbamoyladenosine dehydratase"/>
    <property type="evidence" value="ECO:0007669"/>
    <property type="project" value="TreeGrafter"/>
</dbReference>
<dbReference type="eggNOG" id="COG1179">
    <property type="taxonomic scope" value="Bacteria"/>
</dbReference>
<gene>
    <name evidence="2" type="ORF">CLOSTMETH_01114</name>
</gene>
<dbReference type="HOGENOM" id="CLU_013325_4_1_9"/>
<dbReference type="InterPro" id="IPR045886">
    <property type="entry name" value="ThiF/MoeB/HesA"/>
</dbReference>
<dbReference type="GO" id="GO:0008641">
    <property type="term" value="F:ubiquitin-like modifier activating enzyme activity"/>
    <property type="evidence" value="ECO:0007669"/>
    <property type="project" value="InterPro"/>
</dbReference>
<organism evidence="2 3">
    <name type="scientific">[Clostridium] methylpentosum DSM 5476</name>
    <dbReference type="NCBI Taxonomy" id="537013"/>
    <lineage>
        <taxon>Bacteria</taxon>
        <taxon>Bacillati</taxon>
        <taxon>Bacillota</taxon>
        <taxon>Clostridia</taxon>
        <taxon>Eubacteriales</taxon>
        <taxon>Oscillospiraceae</taxon>
        <taxon>Oscillospiraceae incertae sedis</taxon>
    </lineage>
</organism>